<gene>
    <name evidence="1" type="ORF">CA260_17290</name>
</gene>
<dbReference type="Gene3D" id="1.10.10.1830">
    <property type="entry name" value="Non-ribosomal peptide synthase, adenylation domain"/>
    <property type="match status" value="1"/>
</dbReference>
<comment type="caution">
    <text evidence="1">The sequence shown here is derived from an EMBL/GenBank/DDBJ whole genome shotgun (WGS) entry which is preliminary data.</text>
</comment>
<evidence type="ECO:0000313" key="2">
    <source>
        <dbReference type="Proteomes" id="UP000248926"/>
    </source>
</evidence>
<name>A0A328P4X9_9GAMM</name>
<proteinExistence type="predicted"/>
<dbReference type="AlphaFoldDB" id="A0A328P4X9"/>
<dbReference type="EMBL" id="NFZS01000004">
    <property type="protein sequence ID" value="RAO75792.1"/>
    <property type="molecule type" value="Genomic_DNA"/>
</dbReference>
<keyword evidence="2" id="KW-1185">Reference proteome</keyword>
<reference evidence="1 2" key="1">
    <citation type="journal article" date="2018" name="Genet. Mol. Biol.">
        <title>The genome sequence of Dyella jiangningensis FCAV SCS01 from a lignocellulose-decomposing microbial consortium metagenome reveals potential for biotechnological applications.</title>
        <authorList>
            <person name="Desiderato J.G."/>
            <person name="Alvarenga D.O."/>
            <person name="Constancio M.T.L."/>
            <person name="Alves L.M.C."/>
            <person name="Varani A.M."/>
        </authorList>
    </citation>
    <scope>NUCLEOTIDE SEQUENCE [LARGE SCALE GENOMIC DNA]</scope>
    <source>
        <strain evidence="1 2">FCAV SCS01</strain>
    </source>
</reference>
<dbReference type="Proteomes" id="UP000248926">
    <property type="component" value="Unassembled WGS sequence"/>
</dbReference>
<protein>
    <submittedName>
        <fullName evidence="1">Uncharacterized protein</fullName>
    </submittedName>
</protein>
<accession>A0A328P4X9</accession>
<dbReference type="InterPro" id="IPR044894">
    <property type="entry name" value="TubC_N_sf"/>
</dbReference>
<organism evidence="1 2">
    <name type="scientific">Dyella jiangningensis</name>
    <dbReference type="NCBI Taxonomy" id="1379159"/>
    <lineage>
        <taxon>Bacteria</taxon>
        <taxon>Pseudomonadati</taxon>
        <taxon>Pseudomonadota</taxon>
        <taxon>Gammaproteobacteria</taxon>
        <taxon>Lysobacterales</taxon>
        <taxon>Rhodanobacteraceae</taxon>
        <taxon>Dyella</taxon>
    </lineage>
</organism>
<sequence length="62" mass="6238">MSACLVLLILQSVGATVRRDGSGLAIDAPSGTITPDIQAAVVHCRDELLAILPPVGDGEVAA</sequence>
<evidence type="ECO:0000313" key="1">
    <source>
        <dbReference type="EMBL" id="RAO75792.1"/>
    </source>
</evidence>